<accession>A0A4V2K8H2</accession>
<reference evidence="1 2" key="1">
    <citation type="submission" date="2019-01" db="EMBL/GenBank/DDBJ databases">
        <title>Draft genome sequences of three monokaryotic isolates of the white-rot basidiomycete fungus Dichomitus squalens.</title>
        <authorList>
            <consortium name="DOE Joint Genome Institute"/>
            <person name="Lopez S.C."/>
            <person name="Andreopoulos B."/>
            <person name="Pangilinan J."/>
            <person name="Lipzen A."/>
            <person name="Riley R."/>
            <person name="Ahrendt S."/>
            <person name="Ng V."/>
            <person name="Barry K."/>
            <person name="Daum C."/>
            <person name="Grigoriev I.V."/>
            <person name="Hilden K.S."/>
            <person name="Makela M.R."/>
            <person name="de Vries R.P."/>
        </authorList>
    </citation>
    <scope>NUCLEOTIDE SEQUENCE [LARGE SCALE GENOMIC DNA]</scope>
    <source>
        <strain evidence="1 2">CBS 464.89</strain>
    </source>
</reference>
<protein>
    <submittedName>
        <fullName evidence="1">Uncharacterized protein</fullName>
    </submittedName>
</protein>
<keyword evidence="2" id="KW-1185">Reference proteome</keyword>
<dbReference type="EMBL" id="ML145108">
    <property type="protein sequence ID" value="TBU59988.1"/>
    <property type="molecule type" value="Genomic_DNA"/>
</dbReference>
<proteinExistence type="predicted"/>
<gene>
    <name evidence="1" type="ORF">BD310DRAFT_923641</name>
</gene>
<evidence type="ECO:0000313" key="2">
    <source>
        <dbReference type="Proteomes" id="UP000292082"/>
    </source>
</evidence>
<name>A0A4V2K8H2_9APHY</name>
<dbReference type="Gene3D" id="3.80.10.10">
    <property type="entry name" value="Ribonuclease Inhibitor"/>
    <property type="match status" value="1"/>
</dbReference>
<dbReference type="SUPFAM" id="SSF52047">
    <property type="entry name" value="RNI-like"/>
    <property type="match status" value="1"/>
</dbReference>
<dbReference type="Proteomes" id="UP000292082">
    <property type="component" value="Unassembled WGS sequence"/>
</dbReference>
<organism evidence="1 2">
    <name type="scientific">Dichomitus squalens</name>
    <dbReference type="NCBI Taxonomy" id="114155"/>
    <lineage>
        <taxon>Eukaryota</taxon>
        <taxon>Fungi</taxon>
        <taxon>Dikarya</taxon>
        <taxon>Basidiomycota</taxon>
        <taxon>Agaricomycotina</taxon>
        <taxon>Agaricomycetes</taxon>
        <taxon>Polyporales</taxon>
        <taxon>Polyporaceae</taxon>
        <taxon>Dichomitus</taxon>
    </lineage>
</organism>
<evidence type="ECO:0000313" key="1">
    <source>
        <dbReference type="EMBL" id="TBU59988.1"/>
    </source>
</evidence>
<dbReference type="InterPro" id="IPR032675">
    <property type="entry name" value="LRR_dom_sf"/>
</dbReference>
<sequence length="585" mass="65503">MTLSTANFVFADIIYHIFAHLDPERYSPYDPHANLYDARQALARAARACRSFTRPALKVLWKRIPDDQPLADLLCSLGIAEKESTLAGNDVIGDEPARFEIPIERGNSSAPWGEAQAIERRWKKLRGYDDPYILRNGQEDPRAHPRWERFREYVSYVRAITLFAFDGPKWCELWTEMLPLLDGAPLLPSLESVSFCNISKRALTPSAFLLIAPSVSKLDFTFNVYPDTQSLIYSAFVLAFDHAPTIEKLRLLEQPWKDMHTRCPRVRHLEVIYQVNPTGLNYIAEFPALQNLSVSLHNIFSIGDDVSFPQLRVLKAGGIWAELDFFLRSIRCPELRELSLEAWQSGASAHQMAEDASQCLQEVASYHPSLKGLSVRTTFGPPPPAGTCVGRMIPTVQDTFQGSILGVIRPLLTLRRLRKLSLSLPDYFDVECADTDVLLMSESWRNIEELHIDIWSYLAPRGMSLGDRARGGDFASTAHFARNCPYLRSLHLPPMEITAETLDAVEFSGKAHGLQTLIVPKFKVRPDSDDSTKLVEEAVGRTFPSAAWAFWVDRTVAIDGWVVAGDAAHCLDCVGTVGQDSAGAL</sequence>
<dbReference type="AlphaFoldDB" id="A0A4V2K8H2"/>